<dbReference type="Pfam" id="PF01026">
    <property type="entry name" value="TatD_DNase"/>
    <property type="match status" value="1"/>
</dbReference>
<dbReference type="InterPro" id="IPR032466">
    <property type="entry name" value="Metal_Hydrolase"/>
</dbReference>
<evidence type="ECO:0000256" key="1">
    <source>
        <dbReference type="SAM" id="MobiDB-lite"/>
    </source>
</evidence>
<feature type="region of interest" description="Disordered" evidence="1">
    <location>
        <begin position="1"/>
        <end position="24"/>
    </location>
</feature>
<dbReference type="PANTHER" id="PTHR47345:SF1">
    <property type="entry name" value="CUT9-INTERACTING PROTEIN SCN1"/>
    <property type="match status" value="1"/>
</dbReference>
<dbReference type="AlphaFoldDB" id="A0AA38LSR9"/>
<comment type="caution">
    <text evidence="2">The sequence shown here is derived from an EMBL/GenBank/DDBJ whole genome shotgun (WGS) entry which is preliminary data.</text>
</comment>
<keyword evidence="3" id="KW-1185">Reference proteome</keyword>
<feature type="compositionally biased region" description="Polar residues" evidence="1">
    <location>
        <begin position="8"/>
        <end position="20"/>
    </location>
</feature>
<dbReference type="Gene3D" id="3.20.20.140">
    <property type="entry name" value="Metal-dependent hydrolases"/>
    <property type="match status" value="1"/>
</dbReference>
<dbReference type="PANTHER" id="PTHR47345">
    <property type="entry name" value="CUT9-INTERACTING PROTEIN SCN1"/>
    <property type="match status" value="1"/>
</dbReference>
<dbReference type="SUPFAM" id="SSF51556">
    <property type="entry name" value="Metallo-dependent hydrolases"/>
    <property type="match status" value="1"/>
</dbReference>
<organism evidence="2 3">
    <name type="scientific">Dioszegia hungarica</name>
    <dbReference type="NCBI Taxonomy" id="4972"/>
    <lineage>
        <taxon>Eukaryota</taxon>
        <taxon>Fungi</taxon>
        <taxon>Dikarya</taxon>
        <taxon>Basidiomycota</taxon>
        <taxon>Agaricomycotina</taxon>
        <taxon>Tremellomycetes</taxon>
        <taxon>Tremellales</taxon>
        <taxon>Bulleribasidiaceae</taxon>
        <taxon>Dioszegia</taxon>
    </lineage>
</organism>
<reference evidence="2" key="1">
    <citation type="journal article" date="2022" name="G3 (Bethesda)">
        <title>High quality genome of the basidiomycete yeast Dioszegia hungarica PDD-24b-2 isolated from cloud water.</title>
        <authorList>
            <person name="Jarrige D."/>
            <person name="Haridas S."/>
            <person name="Bleykasten-Grosshans C."/>
            <person name="Joly M."/>
            <person name="Nadalig T."/>
            <person name="Sancelme M."/>
            <person name="Vuilleumier S."/>
            <person name="Grigoriev I.V."/>
            <person name="Amato P."/>
            <person name="Bringel F."/>
        </authorList>
    </citation>
    <scope>NUCLEOTIDE SEQUENCE</scope>
    <source>
        <strain evidence="2">PDD-24b-2</strain>
    </source>
</reference>
<dbReference type="Proteomes" id="UP001164286">
    <property type="component" value="Unassembled WGS sequence"/>
</dbReference>
<dbReference type="InterPro" id="IPR053044">
    <property type="entry name" value="Metallo-hydrolase/TatD-type"/>
</dbReference>
<evidence type="ECO:0008006" key="4">
    <source>
        <dbReference type="Google" id="ProtNLM"/>
    </source>
</evidence>
<dbReference type="GeneID" id="77730739"/>
<name>A0AA38LSR9_9TREE</name>
<dbReference type="RefSeq" id="XP_052941503.1">
    <property type="nucleotide sequence ID" value="XM_053091534.1"/>
</dbReference>
<dbReference type="EMBL" id="JAKWFO010000016">
    <property type="protein sequence ID" value="KAI9631726.1"/>
    <property type="molecule type" value="Genomic_DNA"/>
</dbReference>
<dbReference type="GO" id="GO:0016788">
    <property type="term" value="F:hydrolase activity, acting on ester bonds"/>
    <property type="evidence" value="ECO:0007669"/>
    <property type="project" value="InterPro"/>
</dbReference>
<evidence type="ECO:0000313" key="3">
    <source>
        <dbReference type="Proteomes" id="UP001164286"/>
    </source>
</evidence>
<gene>
    <name evidence="2" type="ORF">MKK02DRAFT_41353</name>
</gene>
<evidence type="ECO:0000313" key="2">
    <source>
        <dbReference type="EMBL" id="KAI9631726.1"/>
    </source>
</evidence>
<protein>
    <recommendedName>
        <fullName evidence="4">Metallo-dependent hydrolase</fullName>
    </recommendedName>
</protein>
<accession>A0AA38LSR9</accession>
<proteinExistence type="predicted"/>
<sequence length="420" mass="47368">MCGEGNAGPSQTAPKTNLSPPTWEDISLPADHILRHLTDAHCHPTDLDLPERHHAEAKLGSIAAMATAAGDQDKVRALGRKRGWKKGQLNPRGGQEGVSVVSCFGYHPWFTHRYSLLPSLPSKEDHYTSLFSTPKSDPNSKNRTLLRSLLPYLPDPIPFQPLLDKLRADIQGSLDQGNLTMLGEIGLDSQARMRWPTDPAARILYAVYLGEKGKEMDPYEETKDGEWKRLTMFKTDMKHQRRIVEMQMEVAVELGVNVSFHCVAAPGQTLEVLTSFRDKHRSRFTNRINVDLHSAGGWQPEFWRNAQKQLLNLYASPSVLITGRVGHANELLKAISDDRMLVESDSHDVRMMASWVWGAVEWMAAVKGWKVEGKDDDGSEWTMDAMEEEVVGRKGKVEKGDVWAVRTLERNWARFMHIVD</sequence>
<dbReference type="InterPro" id="IPR001130">
    <property type="entry name" value="TatD-like"/>
</dbReference>